<evidence type="ECO:0000256" key="1">
    <source>
        <dbReference type="SAM" id="MobiDB-lite"/>
    </source>
</evidence>
<feature type="compositionally biased region" description="Polar residues" evidence="1">
    <location>
        <begin position="318"/>
        <end position="331"/>
    </location>
</feature>
<feature type="compositionally biased region" description="Polar residues" evidence="1">
    <location>
        <begin position="251"/>
        <end position="263"/>
    </location>
</feature>
<dbReference type="AlphaFoldDB" id="A0A6U0L0M8"/>
<dbReference type="EMBL" id="HBGD01007184">
    <property type="protein sequence ID" value="CAD9082763.1"/>
    <property type="molecule type" value="Transcribed_RNA"/>
</dbReference>
<name>A0A6U0L0M8_9EUKA</name>
<gene>
    <name evidence="2" type="ORF">PCOS0759_LOCUS6001</name>
    <name evidence="3" type="ORF">PCOS0759_LOCUS6003</name>
</gene>
<feature type="region of interest" description="Disordered" evidence="1">
    <location>
        <begin position="473"/>
        <end position="517"/>
    </location>
</feature>
<feature type="region of interest" description="Disordered" evidence="1">
    <location>
        <begin position="316"/>
        <end position="352"/>
    </location>
</feature>
<evidence type="ECO:0000313" key="3">
    <source>
        <dbReference type="EMBL" id="CAD9082763.1"/>
    </source>
</evidence>
<proteinExistence type="predicted"/>
<feature type="compositionally biased region" description="Acidic residues" evidence="1">
    <location>
        <begin position="482"/>
        <end position="500"/>
    </location>
</feature>
<dbReference type="EMBL" id="HBGD01007181">
    <property type="protein sequence ID" value="CAD9082761.1"/>
    <property type="molecule type" value="Transcribed_RNA"/>
</dbReference>
<reference evidence="2" key="1">
    <citation type="submission" date="2021-01" db="EMBL/GenBank/DDBJ databases">
        <authorList>
            <person name="Corre E."/>
            <person name="Pelletier E."/>
            <person name="Niang G."/>
            <person name="Scheremetjew M."/>
            <person name="Finn R."/>
            <person name="Kale V."/>
            <person name="Holt S."/>
            <person name="Cochrane G."/>
            <person name="Meng A."/>
            <person name="Brown T."/>
            <person name="Cohen L."/>
        </authorList>
    </citation>
    <scope>NUCLEOTIDE SEQUENCE</scope>
    <source>
        <strain evidence="2">WS</strain>
    </source>
</reference>
<feature type="region of interest" description="Disordered" evidence="1">
    <location>
        <begin position="251"/>
        <end position="272"/>
    </location>
</feature>
<protein>
    <submittedName>
        <fullName evidence="2">Uncharacterized protein</fullName>
    </submittedName>
</protein>
<sequence length="517" mass="59352">MSKRHWSKHPLEGDGTITKLFHYLWKKNKDLESCPLVRTPDTIVYEHNFPNGWYSFSNNELRRKSGKDIETKSIIQEFERKAKREGDEHGIVAYYLSCAENDTGDQLNQVEFFNQEELEDFFFKRKTRDKGILQRFVTPKGPYNFIIQAIWSPHVMMLERRVNIHRITDAKNFSSYERAVTYEGPSHYSNEVFCAPHLQKEIKKVCNAIVKHFASTEHKKITRMVLYFKIGADNRLYLLWSSSIRIAPSAQHAQQAQDKNNPDTLGPKAMPLNLSPKFNLTTTLQQDPTADTLSLLPSTMTDTAMTLSDTFGHKRNMQGMQRSSSTNLSQRKQQEEAEKLQQTNGGEQEKKPLERTFTKRTLTLTAADRENLDIVSEALDNMMYEAYSHFLEGATSPFEFLWSAVPEPLQSELGPQLEDHLMNSLNCTKEENETGETSFFFPRPGASNNKLQHEIQEFKRSLLDQYKEILLSKRGSDSNEKDSEENAEFEDIQDDFEEDNTAVADGGAETPPASSAE</sequence>
<evidence type="ECO:0000313" key="2">
    <source>
        <dbReference type="EMBL" id="CAD9082761.1"/>
    </source>
</evidence>
<accession>A0A6U0L0M8</accession>
<organism evidence="2">
    <name type="scientific">Percolomonas cosmopolitus</name>
    <dbReference type="NCBI Taxonomy" id="63605"/>
    <lineage>
        <taxon>Eukaryota</taxon>
        <taxon>Discoba</taxon>
        <taxon>Heterolobosea</taxon>
        <taxon>Tetramitia</taxon>
        <taxon>Eutetramitia</taxon>
        <taxon>Percolomonadidae</taxon>
        <taxon>Percolomonas</taxon>
    </lineage>
</organism>